<feature type="compositionally biased region" description="Basic residues" evidence="1">
    <location>
        <begin position="197"/>
        <end position="209"/>
    </location>
</feature>
<name>A0A1I7U4P8_9PELO</name>
<evidence type="ECO:0000313" key="2">
    <source>
        <dbReference type="Proteomes" id="UP000095282"/>
    </source>
</evidence>
<sequence length="216" mass="23761">MDHHLEPPTNNVVNLMSILMDASSSLPTPPDTHTDGSVSPDSTASNCSDQPPAKRRRKPEIREKKQDEMATAGVAVQERKGYDNVELSLSEDDDPVKENKNKKTKKEKKSSTESKDSKEDDQEKKKLKTQKTQSISEEVKEKEKENVKTEKKEPKKSEEGSKKTQKEILSNPAATAPAAAQSKSPAVGGISKMGHIPSKKQVKEGKHKNTGCCTIL</sequence>
<dbReference type="eggNOG" id="KOG3803">
    <property type="taxonomic scope" value="Eukaryota"/>
</dbReference>
<feature type="compositionally biased region" description="Basic and acidic residues" evidence="1">
    <location>
        <begin position="137"/>
        <end position="166"/>
    </location>
</feature>
<organism evidence="2 3">
    <name type="scientific">Caenorhabditis tropicalis</name>
    <dbReference type="NCBI Taxonomy" id="1561998"/>
    <lineage>
        <taxon>Eukaryota</taxon>
        <taxon>Metazoa</taxon>
        <taxon>Ecdysozoa</taxon>
        <taxon>Nematoda</taxon>
        <taxon>Chromadorea</taxon>
        <taxon>Rhabditida</taxon>
        <taxon>Rhabditina</taxon>
        <taxon>Rhabditomorpha</taxon>
        <taxon>Rhabditoidea</taxon>
        <taxon>Rhabditidae</taxon>
        <taxon>Peloderinae</taxon>
        <taxon>Caenorhabditis</taxon>
    </lineage>
</organism>
<keyword evidence="2" id="KW-1185">Reference proteome</keyword>
<dbReference type="WBParaSite" id="Csp11.Scaffold629.g14818.t1">
    <property type="protein sequence ID" value="Csp11.Scaffold629.g14818.t1"/>
    <property type="gene ID" value="Csp11.Scaffold629.g14818"/>
</dbReference>
<reference evidence="3" key="1">
    <citation type="submission" date="2016-11" db="UniProtKB">
        <authorList>
            <consortium name="WormBaseParasite"/>
        </authorList>
    </citation>
    <scope>IDENTIFICATION</scope>
</reference>
<feature type="compositionally biased region" description="Polar residues" evidence="1">
    <location>
        <begin position="35"/>
        <end position="49"/>
    </location>
</feature>
<dbReference type="Proteomes" id="UP000095282">
    <property type="component" value="Unplaced"/>
</dbReference>
<feature type="compositionally biased region" description="Low complexity" evidence="1">
    <location>
        <begin position="170"/>
        <end position="186"/>
    </location>
</feature>
<evidence type="ECO:0000256" key="1">
    <source>
        <dbReference type="SAM" id="MobiDB-lite"/>
    </source>
</evidence>
<evidence type="ECO:0000313" key="3">
    <source>
        <dbReference type="WBParaSite" id="Csp11.Scaffold629.g14818.t1"/>
    </source>
</evidence>
<proteinExistence type="predicted"/>
<dbReference type="STRING" id="1561998.A0A1I7U4P8"/>
<feature type="region of interest" description="Disordered" evidence="1">
    <location>
        <begin position="21"/>
        <end position="216"/>
    </location>
</feature>
<protein>
    <submittedName>
        <fullName evidence="3">Protein lilliputian</fullName>
    </submittedName>
</protein>
<feature type="compositionally biased region" description="Basic and acidic residues" evidence="1">
    <location>
        <begin position="109"/>
        <end position="124"/>
    </location>
</feature>
<accession>A0A1I7U4P8</accession>
<dbReference type="AlphaFoldDB" id="A0A1I7U4P8"/>